<dbReference type="Pfam" id="PF18718">
    <property type="entry name" value="CxC5"/>
    <property type="match status" value="1"/>
</dbReference>
<dbReference type="OMA" id="PNHVIFD"/>
<name>A0A2H3D384_ARMGA</name>
<feature type="domain" description="CxC5 like cysteine cluster associated with KDZ" evidence="1">
    <location>
        <begin position="41"/>
        <end position="158"/>
    </location>
</feature>
<feature type="domain" description="CxC6 like cysteine cluster associated with KDZ" evidence="2">
    <location>
        <begin position="237"/>
        <end position="301"/>
    </location>
</feature>
<dbReference type="Pfam" id="PF18721">
    <property type="entry name" value="CxC6"/>
    <property type="match status" value="1"/>
</dbReference>
<evidence type="ECO:0000259" key="2">
    <source>
        <dbReference type="Pfam" id="PF18721"/>
    </source>
</evidence>
<dbReference type="STRING" id="47427.A0A2H3D384"/>
<proteinExistence type="predicted"/>
<evidence type="ECO:0000313" key="3">
    <source>
        <dbReference type="EMBL" id="PBK85238.1"/>
    </source>
</evidence>
<evidence type="ECO:0008006" key="5">
    <source>
        <dbReference type="Google" id="ProtNLM"/>
    </source>
</evidence>
<evidence type="ECO:0000313" key="4">
    <source>
        <dbReference type="Proteomes" id="UP000217790"/>
    </source>
</evidence>
<dbReference type="Proteomes" id="UP000217790">
    <property type="component" value="Unassembled WGS sequence"/>
</dbReference>
<evidence type="ECO:0000259" key="1">
    <source>
        <dbReference type="Pfam" id="PF18718"/>
    </source>
</evidence>
<sequence>MLWDIFKDTIWIEDEFLTSQKDVVAFEALFRQHGHEYGFVSPHSLYPPIRSCTNALCPHIGNEIKLQSVAQCQALLFTIDHGPVPVWVVHFMCNACGTIYHHEYCIQQGTHSYYDDIPDVLQIREHYYAERRLIESWRSNMNLAWVSAFNCANIYLVTHCKALDIPLDWIIGTHLSHRHGYDAIILLSLWEDSVEQEVTLSVPHSGHRKECFTEPMQAWNRHIKLCNKSGRTVSLVVCDGNAMGRPCCCVHNCQIPLRSTKHQFCKQHGNLINVCSIKDCDMAVIPEKHTCNNLSHQEIEQIHVLQGQSHSLPFKTQEQEPTETDDEDIAAEDEEEEYDMTDGVAHLPSINMSLTNKGKNKQGKRLRAQFGHAWTHNEQFLVVPCGMIIARETFYGTEAIASVAEFIKRTYHDCDMPNHVIFDNNCQLAKHVKNDPVWKNVGLSVDVFHFNCKHLETDTFCQQNCNPIAFPELCGEDRKGWWFNTSIAEQTNTWVGGYHSICYEMHAD</sequence>
<accession>A0A2H3D384</accession>
<dbReference type="AlphaFoldDB" id="A0A2H3D384"/>
<dbReference type="InterPro" id="IPR041539">
    <property type="entry name" value="CxC5"/>
</dbReference>
<protein>
    <recommendedName>
        <fullName evidence="5">CxC5 like cysteine cluster associated with KDZ domain-containing protein</fullName>
    </recommendedName>
</protein>
<dbReference type="OrthoDB" id="3055037at2759"/>
<reference evidence="4" key="1">
    <citation type="journal article" date="2017" name="Nat. Ecol. Evol.">
        <title>Genome expansion and lineage-specific genetic innovations in the forest pathogenic fungi Armillaria.</title>
        <authorList>
            <person name="Sipos G."/>
            <person name="Prasanna A.N."/>
            <person name="Walter M.C."/>
            <person name="O'Connor E."/>
            <person name="Balint B."/>
            <person name="Krizsan K."/>
            <person name="Kiss B."/>
            <person name="Hess J."/>
            <person name="Varga T."/>
            <person name="Slot J."/>
            <person name="Riley R."/>
            <person name="Boka B."/>
            <person name="Rigling D."/>
            <person name="Barry K."/>
            <person name="Lee J."/>
            <person name="Mihaltcheva S."/>
            <person name="LaButti K."/>
            <person name="Lipzen A."/>
            <person name="Waldron R."/>
            <person name="Moloney N.M."/>
            <person name="Sperisen C."/>
            <person name="Kredics L."/>
            <person name="Vagvoelgyi C."/>
            <person name="Patrignani A."/>
            <person name="Fitzpatrick D."/>
            <person name="Nagy I."/>
            <person name="Doyle S."/>
            <person name="Anderson J.B."/>
            <person name="Grigoriev I.V."/>
            <person name="Gueldener U."/>
            <person name="Muensterkoetter M."/>
            <person name="Nagy L.G."/>
        </authorList>
    </citation>
    <scope>NUCLEOTIDE SEQUENCE [LARGE SCALE GENOMIC DNA]</scope>
    <source>
        <strain evidence="4">Ar21-2</strain>
    </source>
</reference>
<organism evidence="3 4">
    <name type="scientific">Armillaria gallica</name>
    <name type="common">Bulbous honey fungus</name>
    <name type="synonym">Armillaria bulbosa</name>
    <dbReference type="NCBI Taxonomy" id="47427"/>
    <lineage>
        <taxon>Eukaryota</taxon>
        <taxon>Fungi</taxon>
        <taxon>Dikarya</taxon>
        <taxon>Basidiomycota</taxon>
        <taxon>Agaricomycotina</taxon>
        <taxon>Agaricomycetes</taxon>
        <taxon>Agaricomycetidae</taxon>
        <taxon>Agaricales</taxon>
        <taxon>Marasmiineae</taxon>
        <taxon>Physalacriaceae</taxon>
        <taxon>Armillaria</taxon>
    </lineage>
</organism>
<dbReference type="InParanoid" id="A0A2H3D384"/>
<keyword evidence="4" id="KW-1185">Reference proteome</keyword>
<dbReference type="EMBL" id="KZ293692">
    <property type="protein sequence ID" value="PBK85238.1"/>
    <property type="molecule type" value="Genomic_DNA"/>
</dbReference>
<dbReference type="InterPro" id="IPR040898">
    <property type="entry name" value="CxC6"/>
</dbReference>
<gene>
    <name evidence="3" type="ORF">ARMGADRAFT_1048099</name>
</gene>